<reference evidence="4 5" key="1">
    <citation type="submission" date="2018-05" db="EMBL/GenBank/DDBJ databases">
        <title>Rhodoferax soyangensis sp.nov., isolated from an oligotrophic freshwater lake.</title>
        <authorList>
            <person name="Park M."/>
        </authorList>
    </citation>
    <scope>NUCLEOTIDE SEQUENCE [LARGE SCALE GENOMIC DNA]</scope>
    <source>
        <strain evidence="4 5">IMCC26218</strain>
    </source>
</reference>
<dbReference type="PANTHER" id="PTHR31690:SF4">
    <property type="entry name" value="FUCOSE MUTAROTASE"/>
    <property type="match status" value="1"/>
</dbReference>
<dbReference type="SUPFAM" id="SSF102546">
    <property type="entry name" value="RbsD-like"/>
    <property type="match status" value="1"/>
</dbReference>
<dbReference type="OrthoDB" id="7947972at2"/>
<dbReference type="GO" id="GO:0006004">
    <property type="term" value="P:fucose metabolic process"/>
    <property type="evidence" value="ECO:0007669"/>
    <property type="project" value="TreeGrafter"/>
</dbReference>
<comment type="catalytic activity">
    <reaction evidence="1">
        <text>beta-D-ribopyranose = beta-D-ribofuranose</text>
        <dbReference type="Rhea" id="RHEA:25432"/>
        <dbReference type="ChEBI" id="CHEBI:27476"/>
        <dbReference type="ChEBI" id="CHEBI:47002"/>
        <dbReference type="EC" id="5.4.99.62"/>
    </reaction>
</comment>
<evidence type="ECO:0000256" key="1">
    <source>
        <dbReference type="ARBA" id="ARBA00000223"/>
    </source>
</evidence>
<dbReference type="Proteomes" id="UP000260665">
    <property type="component" value="Unassembled WGS sequence"/>
</dbReference>
<evidence type="ECO:0000256" key="2">
    <source>
        <dbReference type="ARBA" id="ARBA00023235"/>
    </source>
</evidence>
<dbReference type="Gene3D" id="3.40.1650.10">
    <property type="entry name" value="RbsD-like domain"/>
    <property type="match status" value="1"/>
</dbReference>
<dbReference type="GO" id="GO:0042806">
    <property type="term" value="F:fucose binding"/>
    <property type="evidence" value="ECO:0007669"/>
    <property type="project" value="TreeGrafter"/>
</dbReference>
<dbReference type="EMBL" id="QFZK01000021">
    <property type="protein sequence ID" value="RFO95174.1"/>
    <property type="molecule type" value="Genomic_DNA"/>
</dbReference>
<sequence length="150" mass="16139">MLKGIDPVLTPELLKVLMEMGHDDAIVLADANFTAVRYAGGKPIIRLPGIGMARAVKAVTSLLPLVADEVHPVGYMQVSGQAGSYRSALQREVLADLEPAFLAGQSAEAIERFAFYERTKSAFAIVLTGELQPFGNFLLRKGVIGDTLRP</sequence>
<comment type="catalytic activity">
    <reaction evidence="3">
        <text>alpha-L-fucose = beta-L-fucose</text>
        <dbReference type="Rhea" id="RHEA:25580"/>
        <dbReference type="ChEBI" id="CHEBI:42548"/>
        <dbReference type="ChEBI" id="CHEBI:42589"/>
        <dbReference type="EC" id="5.1.3.29"/>
    </reaction>
</comment>
<dbReference type="InterPro" id="IPR007721">
    <property type="entry name" value="RbsD_FucU"/>
</dbReference>
<dbReference type="RefSeq" id="WP_117179928.1">
    <property type="nucleotide sequence ID" value="NZ_QFZK01000021.1"/>
</dbReference>
<comment type="caution">
    <text evidence="4">The sequence shown here is derived from an EMBL/GenBank/DDBJ whole genome shotgun (WGS) entry which is preliminary data.</text>
</comment>
<dbReference type="GO" id="GO:0062193">
    <property type="term" value="F:D-ribose pyranase activity"/>
    <property type="evidence" value="ECO:0007669"/>
    <property type="project" value="UniProtKB-EC"/>
</dbReference>
<dbReference type="InterPro" id="IPR023750">
    <property type="entry name" value="RbsD-like_sf"/>
</dbReference>
<evidence type="ECO:0000313" key="4">
    <source>
        <dbReference type="EMBL" id="RFO95174.1"/>
    </source>
</evidence>
<organism evidence="4 5">
    <name type="scientific">Rhodoferax lacus</name>
    <dbReference type="NCBI Taxonomy" id="2184758"/>
    <lineage>
        <taxon>Bacteria</taxon>
        <taxon>Pseudomonadati</taxon>
        <taxon>Pseudomonadota</taxon>
        <taxon>Betaproteobacteria</taxon>
        <taxon>Burkholderiales</taxon>
        <taxon>Comamonadaceae</taxon>
        <taxon>Rhodoferax</taxon>
    </lineage>
</organism>
<keyword evidence="5" id="KW-1185">Reference proteome</keyword>
<protein>
    <submittedName>
        <fullName evidence="4">RbsD or FucU transport</fullName>
    </submittedName>
</protein>
<proteinExistence type="predicted"/>
<dbReference type="GO" id="GO:0036373">
    <property type="term" value="F:L-fucose mutarotase activity"/>
    <property type="evidence" value="ECO:0007669"/>
    <property type="project" value="UniProtKB-EC"/>
</dbReference>
<name>A0A3E1R740_9BURK</name>
<dbReference type="PANTHER" id="PTHR31690">
    <property type="entry name" value="FUCOSE MUTAROTASE"/>
    <property type="match status" value="1"/>
</dbReference>
<evidence type="ECO:0000256" key="3">
    <source>
        <dbReference type="ARBA" id="ARBA00036324"/>
    </source>
</evidence>
<dbReference type="Pfam" id="PF05025">
    <property type="entry name" value="RbsD_FucU"/>
    <property type="match status" value="1"/>
</dbReference>
<gene>
    <name evidence="4" type="ORF">DIC66_19900</name>
</gene>
<dbReference type="InterPro" id="IPR050443">
    <property type="entry name" value="RbsD/FucU_mutarotase"/>
</dbReference>
<keyword evidence="2" id="KW-0413">Isomerase</keyword>
<accession>A0A3E1R740</accession>
<evidence type="ECO:0000313" key="5">
    <source>
        <dbReference type="Proteomes" id="UP000260665"/>
    </source>
</evidence>
<dbReference type="AlphaFoldDB" id="A0A3E1R740"/>